<dbReference type="EMBL" id="OZ019903">
    <property type="protein sequence ID" value="CAK9197289.1"/>
    <property type="molecule type" value="Genomic_DNA"/>
</dbReference>
<dbReference type="PROSITE" id="PS50873">
    <property type="entry name" value="PEROXIDASE_4"/>
    <property type="match status" value="1"/>
</dbReference>
<comment type="similarity">
    <text evidence="3">Belongs to the peroxidase family. Ascorbate peroxidase subfamily.</text>
</comment>
<dbReference type="InterPro" id="IPR019793">
    <property type="entry name" value="Peroxidases_heam-ligand_BS"/>
</dbReference>
<keyword evidence="12" id="KW-0376">Hydrogen peroxide</keyword>
<evidence type="ECO:0000256" key="3">
    <source>
        <dbReference type="ARBA" id="ARBA00006873"/>
    </source>
</evidence>
<comment type="catalytic activity">
    <reaction evidence="1 12">
        <text>2 a phenolic donor + H2O2 = 2 a phenolic radical donor + 2 H2O</text>
        <dbReference type="Rhea" id="RHEA:56136"/>
        <dbReference type="ChEBI" id="CHEBI:15377"/>
        <dbReference type="ChEBI" id="CHEBI:16240"/>
        <dbReference type="ChEBI" id="CHEBI:139520"/>
        <dbReference type="ChEBI" id="CHEBI:139521"/>
        <dbReference type="EC" id="1.11.1.7"/>
    </reaction>
</comment>
<dbReference type="SUPFAM" id="SSF48113">
    <property type="entry name" value="Heme-dependent peroxidases"/>
    <property type="match status" value="1"/>
</dbReference>
<evidence type="ECO:0000313" key="15">
    <source>
        <dbReference type="Proteomes" id="UP001497512"/>
    </source>
</evidence>
<name>A0ABP0TIB5_9BRYO</name>
<protein>
    <recommendedName>
        <fullName evidence="12">Peroxidase</fullName>
        <ecNumber evidence="12">1.11.1.7</ecNumber>
    </recommendedName>
</protein>
<organism evidence="14 15">
    <name type="scientific">Sphagnum troendelagicum</name>
    <dbReference type="NCBI Taxonomy" id="128251"/>
    <lineage>
        <taxon>Eukaryota</taxon>
        <taxon>Viridiplantae</taxon>
        <taxon>Streptophyta</taxon>
        <taxon>Embryophyta</taxon>
        <taxon>Bryophyta</taxon>
        <taxon>Sphagnophytina</taxon>
        <taxon>Sphagnopsida</taxon>
        <taxon>Sphagnales</taxon>
        <taxon>Sphagnaceae</taxon>
        <taxon>Sphagnum</taxon>
    </lineage>
</organism>
<keyword evidence="15" id="KW-1185">Reference proteome</keyword>
<evidence type="ECO:0000256" key="9">
    <source>
        <dbReference type="ARBA" id="ARBA00023002"/>
    </source>
</evidence>
<keyword evidence="10 12" id="KW-0408">Iron</keyword>
<dbReference type="PROSITE" id="PS00436">
    <property type="entry name" value="PEROXIDASE_2"/>
    <property type="match status" value="1"/>
</dbReference>
<comment type="similarity">
    <text evidence="12">Belongs to the peroxidase family. Classical plant (class III) peroxidase subfamily.</text>
</comment>
<comment type="subcellular location">
    <subcellularLocation>
        <location evidence="12">Secreted</location>
    </subcellularLocation>
</comment>
<evidence type="ECO:0000313" key="14">
    <source>
        <dbReference type="EMBL" id="CAK9197289.1"/>
    </source>
</evidence>
<keyword evidence="4 12" id="KW-0964">Secreted</keyword>
<dbReference type="InterPro" id="IPR010255">
    <property type="entry name" value="Haem_peroxidase_sf"/>
</dbReference>
<accession>A0ABP0TIB5</accession>
<dbReference type="CDD" id="cd00693">
    <property type="entry name" value="secretory_peroxidase"/>
    <property type="match status" value="1"/>
</dbReference>
<dbReference type="InterPro" id="IPR019794">
    <property type="entry name" value="Peroxidases_AS"/>
</dbReference>
<gene>
    <name evidence="14" type="ORF">CSSPTR1EN2_LOCUS3900</name>
</gene>
<evidence type="ECO:0000256" key="10">
    <source>
        <dbReference type="ARBA" id="ARBA00023004"/>
    </source>
</evidence>
<keyword evidence="6 12" id="KW-0349">Heme</keyword>
<keyword evidence="11" id="KW-1015">Disulfide bond</keyword>
<feature type="domain" description="Plant heme peroxidase family profile" evidence="13">
    <location>
        <begin position="42"/>
        <end position="342"/>
    </location>
</feature>
<dbReference type="Proteomes" id="UP001497512">
    <property type="component" value="Chromosome 11"/>
</dbReference>
<keyword evidence="8 12" id="KW-0106">Calcium</keyword>
<evidence type="ECO:0000256" key="11">
    <source>
        <dbReference type="ARBA" id="ARBA00023157"/>
    </source>
</evidence>
<keyword evidence="7 12" id="KW-0479">Metal-binding</keyword>
<dbReference type="EC" id="1.11.1.7" evidence="12"/>
<dbReference type="InterPro" id="IPR000823">
    <property type="entry name" value="Peroxidase_pln"/>
</dbReference>
<dbReference type="InterPro" id="IPR033905">
    <property type="entry name" value="Secretory_peroxidase"/>
</dbReference>
<dbReference type="Pfam" id="PF00141">
    <property type="entry name" value="peroxidase"/>
    <property type="match status" value="1"/>
</dbReference>
<evidence type="ECO:0000256" key="1">
    <source>
        <dbReference type="ARBA" id="ARBA00000189"/>
    </source>
</evidence>
<evidence type="ECO:0000256" key="12">
    <source>
        <dbReference type="RuleBase" id="RU362060"/>
    </source>
</evidence>
<evidence type="ECO:0000256" key="5">
    <source>
        <dbReference type="ARBA" id="ARBA00022559"/>
    </source>
</evidence>
<dbReference type="PRINTS" id="PR00461">
    <property type="entry name" value="PLPEROXIDASE"/>
</dbReference>
<evidence type="ECO:0000256" key="7">
    <source>
        <dbReference type="ARBA" id="ARBA00022723"/>
    </source>
</evidence>
<evidence type="ECO:0000256" key="2">
    <source>
        <dbReference type="ARBA" id="ARBA00002322"/>
    </source>
</evidence>
<keyword evidence="5 12" id="KW-0575">Peroxidase</keyword>
<dbReference type="Gene3D" id="1.10.420.10">
    <property type="entry name" value="Peroxidase, domain 2"/>
    <property type="match status" value="1"/>
</dbReference>
<dbReference type="PANTHER" id="PTHR31517">
    <property type="match status" value="1"/>
</dbReference>
<proteinExistence type="inferred from homology"/>
<evidence type="ECO:0000259" key="13">
    <source>
        <dbReference type="PROSITE" id="PS50873"/>
    </source>
</evidence>
<evidence type="ECO:0000256" key="6">
    <source>
        <dbReference type="ARBA" id="ARBA00022617"/>
    </source>
</evidence>
<dbReference type="InterPro" id="IPR002016">
    <property type="entry name" value="Haem_peroxidase"/>
</dbReference>
<dbReference type="PRINTS" id="PR00458">
    <property type="entry name" value="PEROXIDASE"/>
</dbReference>
<evidence type="ECO:0000256" key="4">
    <source>
        <dbReference type="ARBA" id="ARBA00022525"/>
    </source>
</evidence>
<dbReference type="PANTHER" id="PTHR31517:SF59">
    <property type="entry name" value="PEROXIDASE"/>
    <property type="match status" value="1"/>
</dbReference>
<dbReference type="Gene3D" id="1.10.520.10">
    <property type="match status" value="1"/>
</dbReference>
<sequence>MLPQLMGGCMCYSVESTTDWVAETEAGVELHVVGKKVPAPITYGVGFYSSSCPNAEKIIAAAVIQKWTADKTITAGLLRMFFHDCFIRGCDASILIQSTPRNQAELDAGPNLTIHGLDLIDTAKAALEKACPGVVSCADIIALATRDAVVMSGGPFIAFPTGRRDGRVSRILDVNNLPGPQDTVSDALAAFSSIGLNINDLVSLLGAHTVGVAHCVFFNDRLYDFQATGLPDPTMDVALLASLRKVCPPNLDSFGNAVPLDQGTDFVVDASYFTQIRMNHGILQIDQELTHDPRTVKLIRNIARNFTPFGPSFARSMLKLGNVGVLTGKKGGEIRRICSKIN</sequence>
<comment type="function">
    <text evidence="2">Removal of H(2)O(2), oxidation of toxic reductants, biosynthesis and degradation of lignin, suberization, auxin catabolism, response to environmental stresses such as wounding, pathogen attack and oxidative stress. These functions might be dependent on each isozyme/isoform in each plant tissue.</text>
</comment>
<comment type="cofactor">
    <cofactor evidence="12">
        <name>Ca(2+)</name>
        <dbReference type="ChEBI" id="CHEBI:29108"/>
    </cofactor>
    <text evidence="12">Binds 2 calcium ions per subunit.</text>
</comment>
<reference evidence="14" key="1">
    <citation type="submission" date="2024-02" db="EMBL/GenBank/DDBJ databases">
        <authorList>
            <consortium name="ELIXIR-Norway"/>
            <consortium name="Elixir Norway"/>
        </authorList>
    </citation>
    <scope>NUCLEOTIDE SEQUENCE</scope>
</reference>
<evidence type="ECO:0000256" key="8">
    <source>
        <dbReference type="ARBA" id="ARBA00022837"/>
    </source>
</evidence>
<comment type="cofactor">
    <cofactor evidence="12">
        <name>heme b</name>
        <dbReference type="ChEBI" id="CHEBI:60344"/>
    </cofactor>
    <text evidence="12">Binds 1 heme b (iron(II)-protoporphyrin IX) group per subunit.</text>
</comment>
<keyword evidence="9 12" id="KW-0560">Oxidoreductase</keyword>
<dbReference type="PROSITE" id="PS00435">
    <property type="entry name" value="PEROXIDASE_1"/>
    <property type="match status" value="1"/>
</dbReference>